<dbReference type="GO" id="GO:0005886">
    <property type="term" value="C:plasma membrane"/>
    <property type="evidence" value="ECO:0007669"/>
    <property type="project" value="UniProtKB-SubCell"/>
</dbReference>
<dbReference type="PANTHER" id="PTHR30598">
    <property type="entry name" value="NITRATE REDUCTASE PRIVATE CHAPERONE, REDOX ENZYME MATURATION PROTEIN REMP FAMILY"/>
    <property type="match status" value="1"/>
</dbReference>
<keyword evidence="8" id="KW-0249">Electron transport</keyword>
<keyword evidence="6 17" id="KW-0812">Transmembrane</keyword>
<dbReference type="AlphaFoldDB" id="A0A4R6TVK7"/>
<dbReference type="PANTHER" id="PTHR30598:SF3">
    <property type="entry name" value="RESPIRATORY NITRATE REDUCTASE 1 GAMMA CHAIN"/>
    <property type="match status" value="1"/>
</dbReference>
<feature type="binding site" description="axial binding residue" evidence="16">
    <location>
        <position position="188"/>
    </location>
    <ligand>
        <name>heme b</name>
        <dbReference type="ChEBI" id="CHEBI:60344"/>
        <label>1</label>
    </ligand>
    <ligandPart>
        <name>Fe</name>
        <dbReference type="ChEBI" id="CHEBI:18248"/>
    </ligandPart>
</feature>
<dbReference type="GO" id="GO:0046872">
    <property type="term" value="F:metal ion binding"/>
    <property type="evidence" value="ECO:0007669"/>
    <property type="project" value="UniProtKB-KW"/>
</dbReference>
<feature type="binding site" description="axial binding residue" evidence="16">
    <location>
        <position position="206"/>
    </location>
    <ligand>
        <name>heme b</name>
        <dbReference type="ChEBI" id="CHEBI:60344"/>
        <label>1</label>
    </ligand>
    <ligandPart>
        <name>Fe</name>
        <dbReference type="ChEBI" id="CHEBI:18248"/>
    </ligandPart>
</feature>
<keyword evidence="9 17" id="KW-1133">Transmembrane helix</keyword>
<comment type="caution">
    <text evidence="19">The sequence shown here is derived from an EMBL/GenBank/DDBJ whole genome shotgun (WGS) entry which is preliminary data.</text>
</comment>
<evidence type="ECO:0000256" key="16">
    <source>
        <dbReference type="PIRSR" id="PIRSR603816-1"/>
    </source>
</evidence>
<feature type="domain" description="NarG-like" evidence="18">
    <location>
        <begin position="6"/>
        <end position="225"/>
    </location>
</feature>
<dbReference type="GO" id="GO:0160182">
    <property type="term" value="F:nitrate reductase (quinone) activity"/>
    <property type="evidence" value="ECO:0007669"/>
    <property type="project" value="UniProtKB-EC"/>
</dbReference>
<evidence type="ECO:0000256" key="4">
    <source>
        <dbReference type="ARBA" id="ARBA00022475"/>
    </source>
</evidence>
<feature type="transmembrane region" description="Helical" evidence="17">
    <location>
        <begin position="129"/>
        <end position="148"/>
    </location>
</feature>
<evidence type="ECO:0000256" key="2">
    <source>
        <dbReference type="ARBA" id="ARBA00012500"/>
    </source>
</evidence>
<comment type="subunit">
    <text evidence="15">Dimer of heterotrimers each composed of an alpha, a beta and a gamma chain. Alpha and beta are catalytic chains; gamma chains are involved in binding the enzyme complex to the cytoplasmic membrane.</text>
</comment>
<dbReference type="EMBL" id="SNYK01000006">
    <property type="protein sequence ID" value="TDQ37828.1"/>
    <property type="molecule type" value="Genomic_DNA"/>
</dbReference>
<dbReference type="FunFam" id="1.20.950.20:FF:000001">
    <property type="entry name" value="Respiratory nitrate reductase subunit gamma"/>
    <property type="match status" value="1"/>
</dbReference>
<keyword evidence="7" id="KW-0479">Metal-binding</keyword>
<evidence type="ECO:0000256" key="6">
    <source>
        <dbReference type="ARBA" id="ARBA00022692"/>
    </source>
</evidence>
<dbReference type="EC" id="1.7.5.1" evidence="2"/>
<reference evidence="19 20" key="1">
    <citation type="submission" date="2019-03" db="EMBL/GenBank/DDBJ databases">
        <title>Genomic Encyclopedia of Type Strains, Phase IV (KMG-IV): sequencing the most valuable type-strain genomes for metagenomic binning, comparative biology and taxonomic classification.</title>
        <authorList>
            <person name="Goeker M."/>
        </authorList>
    </citation>
    <scope>NUCLEOTIDE SEQUENCE [LARGE SCALE GENOMIC DNA]</scope>
    <source>
        <strain evidence="19 20">DSM 28679</strain>
    </source>
</reference>
<dbReference type="NCBIfam" id="TIGR00351">
    <property type="entry name" value="narI"/>
    <property type="match status" value="1"/>
</dbReference>
<evidence type="ECO:0000259" key="18">
    <source>
        <dbReference type="Pfam" id="PF02665"/>
    </source>
</evidence>
<dbReference type="GO" id="GO:0042128">
    <property type="term" value="P:nitrate assimilation"/>
    <property type="evidence" value="ECO:0007669"/>
    <property type="project" value="UniProtKB-KW"/>
</dbReference>
<evidence type="ECO:0000313" key="19">
    <source>
        <dbReference type="EMBL" id="TDQ37828.1"/>
    </source>
</evidence>
<evidence type="ECO:0000256" key="7">
    <source>
        <dbReference type="ARBA" id="ARBA00022723"/>
    </source>
</evidence>
<accession>A0A4R6TVK7</accession>
<name>A0A4R6TVK7_9GAMM</name>
<feature type="binding site" description="axial binding residue" evidence="16">
    <location>
        <position position="66"/>
    </location>
    <ligand>
        <name>heme b</name>
        <dbReference type="ChEBI" id="CHEBI:60344"/>
        <label>2</label>
    </ligand>
    <ligandPart>
        <name>Fe</name>
        <dbReference type="ChEBI" id="CHEBI:18248"/>
    </ligandPart>
</feature>
<keyword evidence="4" id="KW-1003">Cell membrane</keyword>
<dbReference type="InterPro" id="IPR036197">
    <property type="entry name" value="NarG-like_sf"/>
</dbReference>
<dbReference type="RefSeq" id="WP_101495951.1">
    <property type="nucleotide sequence ID" value="NZ_LNJZ01000003.1"/>
</dbReference>
<evidence type="ECO:0000256" key="8">
    <source>
        <dbReference type="ARBA" id="ARBA00022982"/>
    </source>
</evidence>
<sequence>MSSFNFLIFGVYPYIALAICLIGSWARFDLSQYTWRAGSSQMLDGKDMRVASNLFHVGIIFILAGHFVGLLTPEAVYHGFISSGAKQVLAMVSGGFFGILCLVGLVMLIKRRLNNPRVRATSSTSDIMILFVLLVQLILGLLTIVASTQHLDGSVMVMLGNWAQSIVTLQPVKAASAIEPVGLVYKLHVFLGVTLFVLFPFTRLVHIVSAPVWYLGRRYQIVRQKG</sequence>
<feature type="transmembrane region" description="Helical" evidence="17">
    <location>
        <begin position="6"/>
        <end position="28"/>
    </location>
</feature>
<evidence type="ECO:0000313" key="20">
    <source>
        <dbReference type="Proteomes" id="UP000294575"/>
    </source>
</evidence>
<keyword evidence="11 16" id="KW-0408">Iron</keyword>
<dbReference type="OrthoDB" id="9788113at2"/>
<dbReference type="GO" id="GO:0009325">
    <property type="term" value="C:nitrate reductase complex"/>
    <property type="evidence" value="ECO:0007669"/>
    <property type="project" value="InterPro"/>
</dbReference>
<comment type="subcellular location">
    <subcellularLocation>
        <location evidence="1">Cell membrane</location>
        <topology evidence="1">Multi-pass membrane protein</topology>
    </subcellularLocation>
</comment>
<feature type="transmembrane region" description="Helical" evidence="17">
    <location>
        <begin position="49"/>
        <end position="68"/>
    </location>
</feature>
<evidence type="ECO:0000256" key="15">
    <source>
        <dbReference type="ARBA" id="ARBA00063882"/>
    </source>
</evidence>
<evidence type="ECO:0000256" key="11">
    <source>
        <dbReference type="ARBA" id="ARBA00023004"/>
    </source>
</evidence>
<dbReference type="GO" id="GO:0020037">
    <property type="term" value="F:heme binding"/>
    <property type="evidence" value="ECO:0007669"/>
    <property type="project" value="TreeGrafter"/>
</dbReference>
<evidence type="ECO:0000256" key="10">
    <source>
        <dbReference type="ARBA" id="ARBA00023002"/>
    </source>
</evidence>
<dbReference type="GO" id="GO:0019645">
    <property type="term" value="P:anaerobic electron transport chain"/>
    <property type="evidence" value="ECO:0007669"/>
    <property type="project" value="TreeGrafter"/>
</dbReference>
<dbReference type="Pfam" id="PF02665">
    <property type="entry name" value="Nitrate_red_gam"/>
    <property type="match status" value="1"/>
</dbReference>
<keyword evidence="10" id="KW-0560">Oxidoreductase</keyword>
<keyword evidence="12" id="KW-0534">Nitrate assimilation</keyword>
<evidence type="ECO:0000256" key="5">
    <source>
        <dbReference type="ARBA" id="ARBA00022617"/>
    </source>
</evidence>
<feature type="transmembrane region" description="Helical" evidence="17">
    <location>
        <begin position="189"/>
        <end position="215"/>
    </location>
</feature>
<organism evidence="19 20">
    <name type="scientific">Thiopseudomonas denitrificans</name>
    <dbReference type="NCBI Taxonomy" id="1501432"/>
    <lineage>
        <taxon>Bacteria</taxon>
        <taxon>Pseudomonadati</taxon>
        <taxon>Pseudomonadota</taxon>
        <taxon>Gammaproteobacteria</taxon>
        <taxon>Pseudomonadales</taxon>
        <taxon>Pseudomonadaceae</taxon>
        <taxon>Thiopseudomonas</taxon>
    </lineage>
</organism>
<keyword evidence="3" id="KW-0813">Transport</keyword>
<feature type="transmembrane region" description="Helical" evidence="17">
    <location>
        <begin position="88"/>
        <end position="109"/>
    </location>
</feature>
<dbReference type="Proteomes" id="UP000294575">
    <property type="component" value="Unassembled WGS sequence"/>
</dbReference>
<comment type="catalytic activity">
    <reaction evidence="14">
        <text>nitrate + a quinol = a quinone + nitrite + H2O</text>
        <dbReference type="Rhea" id="RHEA:56144"/>
        <dbReference type="ChEBI" id="CHEBI:15377"/>
        <dbReference type="ChEBI" id="CHEBI:16301"/>
        <dbReference type="ChEBI" id="CHEBI:17632"/>
        <dbReference type="ChEBI" id="CHEBI:24646"/>
        <dbReference type="ChEBI" id="CHEBI:132124"/>
        <dbReference type="EC" id="1.7.5.1"/>
    </reaction>
</comment>
<feature type="binding site" description="axial binding residue" evidence="16">
    <location>
        <position position="56"/>
    </location>
    <ligand>
        <name>heme b</name>
        <dbReference type="ChEBI" id="CHEBI:60344"/>
        <label>1</label>
    </ligand>
    <ligandPart>
        <name>Fe</name>
        <dbReference type="ChEBI" id="CHEBI:18248"/>
    </ligandPart>
</feature>
<evidence type="ECO:0000256" key="3">
    <source>
        <dbReference type="ARBA" id="ARBA00022448"/>
    </source>
</evidence>
<dbReference type="SUPFAM" id="SSF103501">
    <property type="entry name" value="Respiratory nitrate reductase 1 gamma chain"/>
    <property type="match status" value="1"/>
</dbReference>
<proteinExistence type="predicted"/>
<evidence type="ECO:0000256" key="1">
    <source>
        <dbReference type="ARBA" id="ARBA00004651"/>
    </source>
</evidence>
<protein>
    <recommendedName>
        <fullName evidence="2">nitrate reductase (quinone)</fullName>
        <ecNumber evidence="2">1.7.5.1</ecNumber>
    </recommendedName>
</protein>
<evidence type="ECO:0000256" key="17">
    <source>
        <dbReference type="SAM" id="Phobius"/>
    </source>
</evidence>
<gene>
    <name evidence="19" type="ORF">DFQ45_10654</name>
</gene>
<dbReference type="InterPro" id="IPR051936">
    <property type="entry name" value="Heme-iron_electron_transfer"/>
</dbReference>
<dbReference type="InterPro" id="IPR023234">
    <property type="entry name" value="NarG-like_domain"/>
</dbReference>
<keyword evidence="20" id="KW-1185">Reference proteome</keyword>
<evidence type="ECO:0000256" key="13">
    <source>
        <dbReference type="ARBA" id="ARBA00023136"/>
    </source>
</evidence>
<evidence type="ECO:0000256" key="12">
    <source>
        <dbReference type="ARBA" id="ARBA00023063"/>
    </source>
</evidence>
<keyword evidence="13 17" id="KW-0472">Membrane</keyword>
<evidence type="ECO:0000256" key="14">
    <source>
        <dbReference type="ARBA" id="ARBA00048294"/>
    </source>
</evidence>
<keyword evidence="5 16" id="KW-0349">Heme</keyword>
<dbReference type="GO" id="GO:0009055">
    <property type="term" value="F:electron transfer activity"/>
    <property type="evidence" value="ECO:0007669"/>
    <property type="project" value="TreeGrafter"/>
</dbReference>
<evidence type="ECO:0000256" key="9">
    <source>
        <dbReference type="ARBA" id="ARBA00022989"/>
    </source>
</evidence>
<dbReference type="InterPro" id="IPR003816">
    <property type="entry name" value="Nitrate_red_gam"/>
</dbReference>
<dbReference type="Gene3D" id="1.20.950.20">
    <property type="entry name" value="Transmembrane di-heme cytochromes, Chain C"/>
    <property type="match status" value="1"/>
</dbReference>